<evidence type="ECO:0000256" key="1">
    <source>
        <dbReference type="ARBA" id="ARBA00004651"/>
    </source>
</evidence>
<dbReference type="OrthoDB" id="4966664at2"/>
<keyword evidence="9" id="KW-1185">Reference proteome</keyword>
<dbReference type="SUPFAM" id="SSF90123">
    <property type="entry name" value="ABC transporter transmembrane region"/>
    <property type="match status" value="1"/>
</dbReference>
<dbReference type="SUPFAM" id="SSF52540">
    <property type="entry name" value="P-loop containing nucleoside triphosphate hydrolases"/>
    <property type="match status" value="1"/>
</dbReference>
<evidence type="ECO:0000259" key="7">
    <source>
        <dbReference type="PROSITE" id="PS50929"/>
    </source>
</evidence>
<dbReference type="GO" id="GO:0005886">
    <property type="term" value="C:plasma membrane"/>
    <property type="evidence" value="ECO:0007669"/>
    <property type="project" value="UniProtKB-SubCell"/>
</dbReference>
<accession>A0A2V1KBB8</accession>
<dbReference type="InterPro" id="IPR027417">
    <property type="entry name" value="P-loop_NTPase"/>
</dbReference>
<reference evidence="9" key="1">
    <citation type="submission" date="2018-05" db="EMBL/GenBank/DDBJ databases">
        <authorList>
            <person name="Li Y."/>
        </authorList>
    </citation>
    <scope>NUCLEOTIDE SEQUENCE [LARGE SCALE GENOMIC DNA]</scope>
    <source>
        <strain evidence="9">sk1b4</strain>
    </source>
</reference>
<evidence type="ECO:0000259" key="6">
    <source>
        <dbReference type="PROSITE" id="PS50893"/>
    </source>
</evidence>
<dbReference type="InterPro" id="IPR017871">
    <property type="entry name" value="ABC_transporter-like_CS"/>
</dbReference>
<dbReference type="PANTHER" id="PTHR43394">
    <property type="entry name" value="ATP-DEPENDENT PERMEASE MDL1, MITOCHONDRIAL"/>
    <property type="match status" value="1"/>
</dbReference>
<feature type="domain" description="ABC transporter" evidence="6">
    <location>
        <begin position="396"/>
        <end position="618"/>
    </location>
</feature>
<dbReference type="Pfam" id="PF00664">
    <property type="entry name" value="ABC_membrane"/>
    <property type="match status" value="1"/>
</dbReference>
<dbReference type="InterPro" id="IPR039421">
    <property type="entry name" value="Type_1_exporter"/>
</dbReference>
<dbReference type="Proteomes" id="UP000245283">
    <property type="component" value="Unassembled WGS sequence"/>
</dbReference>
<dbReference type="GO" id="GO:0005524">
    <property type="term" value="F:ATP binding"/>
    <property type="evidence" value="ECO:0007669"/>
    <property type="project" value="UniProtKB-KW"/>
</dbReference>
<dbReference type="GO" id="GO:0015421">
    <property type="term" value="F:ABC-type oligopeptide transporter activity"/>
    <property type="evidence" value="ECO:0007669"/>
    <property type="project" value="TreeGrafter"/>
</dbReference>
<evidence type="ECO:0000256" key="5">
    <source>
        <dbReference type="SAM" id="Phobius"/>
    </source>
</evidence>
<dbReference type="RefSeq" id="WP_109094068.1">
    <property type="nucleotide sequence ID" value="NZ_QETB01000004.1"/>
</dbReference>
<evidence type="ECO:0000256" key="2">
    <source>
        <dbReference type="ARBA" id="ARBA00022692"/>
    </source>
</evidence>
<feature type="transmembrane region" description="Helical" evidence="5">
    <location>
        <begin position="185"/>
        <end position="204"/>
    </location>
</feature>
<sequence>MPRPVRVGPTPKCWPRFLQELEGEPTPVPSNPKELLKHIFKTSRFTLILSILLAATHFVAMAMLPWAIGGLLDSGLETGLHPSITPWVLTTLGIIALAALSSLNEPVQIGLWLHGTWEPVRWLLRRVSRRRTDVSQKMASGDIVASVTTDGDKLGAIAAFVPDAVGSAVAFVVVAILMLQVSVPLGLFVLIGMPLLLFGISRIIKPLQQRIAIQREEQGNLTSLASDAVVGLRVLRGVGGEDVYNEKYIAQSTVVQEAGIRAAKYRALLNAIQTAGPALFTAIVVGGGLYFTFTGMMSPGQLFSFYGYTVFLSMPIGAISQTIQMGTRAWVGAKKIGHVIAAEPLVTDDDVVVPSENPRDWGGTALVDAESGVRIEPHKITALVAASPLETTAIGVRLTRVDDANQTFADGVDLRSYPVDEVREHIVLSGSVAELFTGSLRSGVLGPNAPEVAPRSVYEQVRDIQQPGGEGRALFEKEVVEGVSAEDQHLMAALAAADAGDVVTSVDGGLDGQIAERGRSLSGGQRQRVALARVLAADPDVAVLIEPTSAVDSHTESRIAGNLAQVRRGKTTVIVTASPLVLDRCDEIVLVAGGREIARGSHRDLLDNPDYYSVVHRGVGEEAK</sequence>
<dbReference type="InterPro" id="IPR036640">
    <property type="entry name" value="ABC1_TM_sf"/>
</dbReference>
<evidence type="ECO:0000313" key="9">
    <source>
        <dbReference type="Proteomes" id="UP000245283"/>
    </source>
</evidence>
<dbReference type="AlphaFoldDB" id="A0A2V1KBB8"/>
<keyword evidence="8" id="KW-0067">ATP-binding</keyword>
<dbReference type="Gene3D" id="1.20.1560.10">
    <property type="entry name" value="ABC transporter type 1, transmembrane domain"/>
    <property type="match status" value="1"/>
</dbReference>
<keyword evidence="8" id="KW-0547">Nucleotide-binding</keyword>
<dbReference type="EMBL" id="QETB01000004">
    <property type="protein sequence ID" value="PWF26241.1"/>
    <property type="molecule type" value="Genomic_DNA"/>
</dbReference>
<feature type="transmembrane region" description="Helical" evidence="5">
    <location>
        <begin position="84"/>
        <end position="103"/>
    </location>
</feature>
<evidence type="ECO:0000313" key="8">
    <source>
        <dbReference type="EMBL" id="PWF26241.1"/>
    </source>
</evidence>
<comment type="caution">
    <text evidence="8">The sequence shown here is derived from an EMBL/GenBank/DDBJ whole genome shotgun (WGS) entry which is preliminary data.</text>
</comment>
<dbReference type="InterPro" id="IPR003439">
    <property type="entry name" value="ABC_transporter-like_ATP-bd"/>
</dbReference>
<dbReference type="PROSITE" id="PS50929">
    <property type="entry name" value="ABC_TM1F"/>
    <property type="match status" value="1"/>
</dbReference>
<gene>
    <name evidence="8" type="ORF">DD236_09260</name>
</gene>
<keyword evidence="2 5" id="KW-0812">Transmembrane</keyword>
<dbReference type="Gene3D" id="3.40.50.300">
    <property type="entry name" value="P-loop containing nucleotide triphosphate hydrolases"/>
    <property type="match status" value="1"/>
</dbReference>
<feature type="transmembrane region" description="Helical" evidence="5">
    <location>
        <begin position="156"/>
        <end position="179"/>
    </location>
</feature>
<proteinExistence type="predicted"/>
<feature type="domain" description="ABC transmembrane type-1" evidence="7">
    <location>
        <begin position="48"/>
        <end position="328"/>
    </location>
</feature>
<comment type="subcellular location">
    <subcellularLocation>
        <location evidence="1">Cell membrane</location>
        <topology evidence="1">Multi-pass membrane protein</topology>
    </subcellularLocation>
</comment>
<dbReference type="PANTHER" id="PTHR43394:SF1">
    <property type="entry name" value="ATP-BINDING CASSETTE SUB-FAMILY B MEMBER 10, MITOCHONDRIAL"/>
    <property type="match status" value="1"/>
</dbReference>
<dbReference type="CDD" id="cd07346">
    <property type="entry name" value="ABC_6TM_exporters"/>
    <property type="match status" value="1"/>
</dbReference>
<dbReference type="PROSITE" id="PS50893">
    <property type="entry name" value="ABC_TRANSPORTER_2"/>
    <property type="match status" value="1"/>
</dbReference>
<evidence type="ECO:0000256" key="3">
    <source>
        <dbReference type="ARBA" id="ARBA00022989"/>
    </source>
</evidence>
<organism evidence="8 9">
    <name type="scientific">Ancrocorticia populi</name>
    <dbReference type="NCBI Taxonomy" id="2175228"/>
    <lineage>
        <taxon>Bacteria</taxon>
        <taxon>Bacillati</taxon>
        <taxon>Actinomycetota</taxon>
        <taxon>Actinomycetes</taxon>
        <taxon>Actinomycetales</taxon>
        <taxon>Actinomycetaceae</taxon>
        <taxon>Ancrocorticia</taxon>
    </lineage>
</organism>
<name>A0A2V1KBB8_9ACTO</name>
<feature type="transmembrane region" description="Helical" evidence="5">
    <location>
        <begin position="45"/>
        <end position="64"/>
    </location>
</feature>
<dbReference type="InterPro" id="IPR011527">
    <property type="entry name" value="ABC1_TM_dom"/>
</dbReference>
<protein>
    <submittedName>
        <fullName evidence="8">ABC transporter ATP-binding protein</fullName>
    </submittedName>
</protein>
<keyword evidence="4 5" id="KW-0472">Membrane</keyword>
<dbReference type="GO" id="GO:0016887">
    <property type="term" value="F:ATP hydrolysis activity"/>
    <property type="evidence" value="ECO:0007669"/>
    <property type="project" value="InterPro"/>
</dbReference>
<feature type="transmembrane region" description="Helical" evidence="5">
    <location>
        <begin position="267"/>
        <end position="291"/>
    </location>
</feature>
<keyword evidence="3 5" id="KW-1133">Transmembrane helix</keyword>
<dbReference type="PROSITE" id="PS00211">
    <property type="entry name" value="ABC_TRANSPORTER_1"/>
    <property type="match status" value="1"/>
</dbReference>
<evidence type="ECO:0000256" key="4">
    <source>
        <dbReference type="ARBA" id="ARBA00023136"/>
    </source>
</evidence>
<dbReference type="Pfam" id="PF00005">
    <property type="entry name" value="ABC_tran"/>
    <property type="match status" value="1"/>
</dbReference>